<reference evidence="1" key="1">
    <citation type="submission" date="2020-08" db="EMBL/GenBank/DDBJ databases">
        <title>Whole genome shotgun sequence of Actinocatenispora sera NBRC 101916.</title>
        <authorList>
            <person name="Komaki H."/>
            <person name="Tamura T."/>
        </authorList>
    </citation>
    <scope>NUCLEOTIDE SEQUENCE</scope>
    <source>
        <strain evidence="1">NBRC 101916</strain>
    </source>
</reference>
<dbReference type="KEGG" id="aser:Asera_02010"/>
<dbReference type="Proteomes" id="UP000680750">
    <property type="component" value="Chromosome"/>
</dbReference>
<evidence type="ECO:0000313" key="2">
    <source>
        <dbReference type="Proteomes" id="UP000680750"/>
    </source>
</evidence>
<proteinExistence type="predicted"/>
<gene>
    <name evidence="1" type="ORF">Asera_02010</name>
</gene>
<dbReference type="SUPFAM" id="SSF109998">
    <property type="entry name" value="Triger factor/SurA peptide-binding domain-like"/>
    <property type="match status" value="1"/>
</dbReference>
<dbReference type="RefSeq" id="WP_030444854.1">
    <property type="nucleotide sequence ID" value="NZ_AP023354.1"/>
</dbReference>
<sequence>MTEHSRTLRAGRSRRSGRRGLTRRGVVRLAAVFAASAAVVAGATACNVQPGAAAFIGGDRITQAQVDDVFQSIIDAPNYRGIQQEQDASRQQAAYANLRTSAAGELIMHELTQRVAADQHIEIPPADYAGLARQTGLPEDNKYVRLEAENQAAINTLRNAAWNTAPDDKSVRAVYDSLAQDAAGNGLGLKPYEQIAPEIKKTPKVGQTAALRGTFEAAIKKYHLDVSPRYGQLEYPITALTLPTPDGKSLTGSIPLQLGEGSPNVVHVVSTKTTAG</sequence>
<protein>
    <recommendedName>
        <fullName evidence="3">SurA-like protein</fullName>
    </recommendedName>
</protein>
<dbReference type="InterPro" id="IPR006311">
    <property type="entry name" value="TAT_signal"/>
</dbReference>
<dbReference type="OrthoDB" id="3373416at2"/>
<dbReference type="EMBL" id="AP023354">
    <property type="protein sequence ID" value="BCJ26093.1"/>
    <property type="molecule type" value="Genomic_DNA"/>
</dbReference>
<evidence type="ECO:0000313" key="1">
    <source>
        <dbReference type="EMBL" id="BCJ26093.1"/>
    </source>
</evidence>
<evidence type="ECO:0008006" key="3">
    <source>
        <dbReference type="Google" id="ProtNLM"/>
    </source>
</evidence>
<keyword evidence="2" id="KW-1185">Reference proteome</keyword>
<dbReference type="AlphaFoldDB" id="A0A810KSA9"/>
<dbReference type="PROSITE" id="PS51318">
    <property type="entry name" value="TAT"/>
    <property type="match status" value="1"/>
</dbReference>
<accession>A0A810KSA9</accession>
<organism evidence="1 2">
    <name type="scientific">Actinocatenispora sera</name>
    <dbReference type="NCBI Taxonomy" id="390989"/>
    <lineage>
        <taxon>Bacteria</taxon>
        <taxon>Bacillati</taxon>
        <taxon>Actinomycetota</taxon>
        <taxon>Actinomycetes</taxon>
        <taxon>Micromonosporales</taxon>
        <taxon>Micromonosporaceae</taxon>
        <taxon>Actinocatenispora</taxon>
    </lineage>
</organism>
<dbReference type="InterPro" id="IPR027304">
    <property type="entry name" value="Trigger_fact/SurA_dom_sf"/>
</dbReference>
<name>A0A810KSA9_9ACTN</name>